<evidence type="ECO:0000313" key="3">
    <source>
        <dbReference type="EMBL" id="AQK68879.1"/>
    </source>
</evidence>
<dbReference type="AlphaFoldDB" id="A0A1D6H1Y1"/>
<name>A0A1D6H1Y1_MAIZE</name>
<keyword evidence="2" id="KW-1133">Transmembrane helix</keyword>
<keyword evidence="2" id="KW-0472">Membrane</keyword>
<evidence type="ECO:0000256" key="2">
    <source>
        <dbReference type="SAM" id="Phobius"/>
    </source>
</evidence>
<dbReference type="EMBL" id="CM000781">
    <property type="protein sequence ID" value="AQK68879.1"/>
    <property type="molecule type" value="Genomic_DNA"/>
</dbReference>
<dbReference type="PaxDb" id="4577-GRMZM2G536238_P01"/>
<keyword evidence="2" id="KW-0812">Transmembrane</keyword>
<dbReference type="eggNOG" id="ENOG502R4FB">
    <property type="taxonomic scope" value="Eukaryota"/>
</dbReference>
<feature type="transmembrane region" description="Helical" evidence="2">
    <location>
        <begin position="20"/>
        <end position="41"/>
    </location>
</feature>
<reference evidence="3" key="1">
    <citation type="submission" date="2015-12" db="EMBL/GenBank/DDBJ databases">
        <title>Update maize B73 reference genome by single molecule sequencing technologies.</title>
        <authorList>
            <consortium name="Maize Genome Sequencing Project"/>
            <person name="Ware D."/>
        </authorList>
    </citation>
    <scope>NUCLEOTIDE SEQUENCE</scope>
    <source>
        <tissue evidence="3">Seedling</tissue>
    </source>
</reference>
<dbReference type="PANTHER" id="PTHR35162:SF9">
    <property type="entry name" value="OS02G0176600 PROTEIN"/>
    <property type="match status" value="1"/>
</dbReference>
<evidence type="ECO:0000256" key="1">
    <source>
        <dbReference type="SAM" id="MobiDB-lite"/>
    </source>
</evidence>
<gene>
    <name evidence="3" type="ORF">ZEAMMB73_Zm00001d015442</name>
</gene>
<accession>A0A1D6H1Y1</accession>
<dbReference type="PANTHER" id="PTHR35162">
    <property type="entry name" value="OS08G0516600 PROTEIN"/>
    <property type="match status" value="1"/>
</dbReference>
<dbReference type="InParanoid" id="A0A1D6H1Y1"/>
<proteinExistence type="predicted"/>
<protein>
    <submittedName>
        <fullName evidence="3">Uncharacterized protein</fullName>
    </submittedName>
</protein>
<feature type="non-terminal residue" evidence="3">
    <location>
        <position position="1"/>
    </location>
</feature>
<organism evidence="3">
    <name type="scientific">Zea mays</name>
    <name type="common">Maize</name>
    <dbReference type="NCBI Taxonomy" id="4577"/>
    <lineage>
        <taxon>Eukaryota</taxon>
        <taxon>Viridiplantae</taxon>
        <taxon>Streptophyta</taxon>
        <taxon>Embryophyta</taxon>
        <taxon>Tracheophyta</taxon>
        <taxon>Spermatophyta</taxon>
        <taxon>Magnoliopsida</taxon>
        <taxon>Liliopsida</taxon>
        <taxon>Poales</taxon>
        <taxon>Poaceae</taxon>
        <taxon>PACMAD clade</taxon>
        <taxon>Panicoideae</taxon>
        <taxon>Andropogonodae</taxon>
        <taxon>Andropogoneae</taxon>
        <taxon>Tripsacinae</taxon>
        <taxon>Zea</taxon>
    </lineage>
</organism>
<feature type="compositionally biased region" description="Basic residues" evidence="1">
    <location>
        <begin position="155"/>
        <end position="172"/>
    </location>
</feature>
<feature type="compositionally biased region" description="Low complexity" evidence="1">
    <location>
        <begin position="124"/>
        <end position="133"/>
    </location>
</feature>
<sequence length="233" mass="24132">GAGRLLPYNSAPLFSPFLPAASFSLLSIAAIITAIPPLPACPPRLLPPPRSPLLKRHPRNPAVLLARLGLDLSLLHARTGPPPLPPLDQSLLQLHSSRDHFLPLPPIRTAAAAPPTPRPDGGADDNAANLDGGCTTPKSAASVLRAPSTCPPAPRKPRPAKRKLPPPTHHRACSCSATAGGSATALRPAPLRWFDTVPPDVLAAVFVARPASSPCPPASSPASKKIRVHVVGS</sequence>
<feature type="region of interest" description="Disordered" evidence="1">
    <location>
        <begin position="107"/>
        <end position="176"/>
    </location>
</feature>
<dbReference type="IntAct" id="A0A1D6H1Y1">
    <property type="interactions" value="1"/>
</dbReference>
<dbReference type="InterPro" id="IPR053115">
    <property type="entry name" value="CDK_inhibitor"/>
</dbReference>